<dbReference type="PANTHER" id="PTHR43253:SF1">
    <property type="entry name" value="TRICORN PROTEASE HOMOLOG 2-RELATED"/>
    <property type="match status" value="1"/>
</dbReference>
<dbReference type="RefSeq" id="WP_026990257.1">
    <property type="nucleotide sequence ID" value="NZ_AUGP01000017.1"/>
</dbReference>
<feature type="region of interest" description="Disordered" evidence="10">
    <location>
        <begin position="574"/>
        <end position="601"/>
    </location>
</feature>
<dbReference type="OrthoDB" id="9815657at2"/>
<dbReference type="InterPro" id="IPR012393">
    <property type="entry name" value="Tricorn_protease"/>
</dbReference>
<comment type="similarity">
    <text evidence="2 7">Belongs to the peptidase S41B family.</text>
</comment>
<dbReference type="Pfam" id="PF07676">
    <property type="entry name" value="PD40"/>
    <property type="match status" value="1"/>
</dbReference>
<dbReference type="CDD" id="cd07562">
    <property type="entry name" value="Peptidase_S41_TRI"/>
    <property type="match status" value="1"/>
</dbReference>
<dbReference type="EC" id="3.4.21.-" evidence="7"/>
<comment type="caution">
    <text evidence="13">The sequence shown here is derived from an EMBL/GenBank/DDBJ whole genome shotgun (WGS) entry which is preliminary data.</text>
</comment>
<evidence type="ECO:0000256" key="2">
    <source>
        <dbReference type="ARBA" id="ARBA00008524"/>
    </source>
</evidence>
<proteinExistence type="inferred from homology"/>
<dbReference type="STRING" id="1121898.GCA_000422725_01369"/>
<gene>
    <name evidence="13" type="ORF">Q766_13430</name>
</gene>
<feature type="active site" description="Charge relay system" evidence="8">
    <location>
        <position position="782"/>
    </location>
</feature>
<comment type="subcellular location">
    <subcellularLocation>
        <location evidence="1 7">Cytoplasm</location>
    </subcellularLocation>
</comment>
<reference evidence="13 14" key="1">
    <citation type="submission" date="2013-09" db="EMBL/GenBank/DDBJ databases">
        <authorList>
            <person name="Zeng Z."/>
            <person name="Chen C."/>
        </authorList>
    </citation>
    <scope>NUCLEOTIDE SEQUENCE [LARGE SCALE GENOMIC DNA]</scope>
    <source>
        <strain evidence="13 14">WB 4.1-42</strain>
    </source>
</reference>
<keyword evidence="11" id="KW-0732">Signal</keyword>
<evidence type="ECO:0000256" key="10">
    <source>
        <dbReference type="SAM" id="MobiDB-lite"/>
    </source>
</evidence>
<dbReference type="SMART" id="SM00245">
    <property type="entry name" value="TSPc"/>
    <property type="match status" value="1"/>
</dbReference>
<dbReference type="eggNOG" id="COG4946">
    <property type="taxonomic scope" value="Bacteria"/>
</dbReference>
<evidence type="ECO:0000259" key="12">
    <source>
        <dbReference type="SMART" id="SM00245"/>
    </source>
</evidence>
<dbReference type="GO" id="GO:0006508">
    <property type="term" value="P:proteolysis"/>
    <property type="evidence" value="ECO:0007669"/>
    <property type="project" value="UniProtKB-UniRule"/>
</dbReference>
<feature type="active site" description="Nucleophile" evidence="8">
    <location>
        <position position="1001"/>
    </location>
</feature>
<dbReference type="Pfam" id="PF03572">
    <property type="entry name" value="Peptidase_S41"/>
    <property type="match status" value="1"/>
</dbReference>
<feature type="chain" id="PRO_5001992542" description="Tricorn protease homolog" evidence="11">
    <location>
        <begin position="19"/>
        <end position="1095"/>
    </location>
</feature>
<dbReference type="InterPro" id="IPR028204">
    <property type="entry name" value="Tricorn_C1"/>
</dbReference>
<dbReference type="GO" id="GO:0008236">
    <property type="term" value="F:serine-type peptidase activity"/>
    <property type="evidence" value="ECO:0007669"/>
    <property type="project" value="UniProtKB-UniRule"/>
</dbReference>
<keyword evidence="14" id="KW-1185">Reference proteome</keyword>
<dbReference type="InterPro" id="IPR011042">
    <property type="entry name" value="6-blade_b-propeller_TolB-like"/>
</dbReference>
<dbReference type="SUPFAM" id="SSF52096">
    <property type="entry name" value="ClpP/crotonase"/>
    <property type="match status" value="1"/>
</dbReference>
<evidence type="ECO:0000256" key="9">
    <source>
        <dbReference type="PIRSR" id="PIRSR036421-3"/>
    </source>
</evidence>
<keyword evidence="4 7" id="KW-0645">Protease</keyword>
<evidence type="ECO:0000256" key="8">
    <source>
        <dbReference type="PIRSR" id="PIRSR036421-1"/>
    </source>
</evidence>
<feature type="domain" description="Tail specific protease" evidence="12">
    <location>
        <begin position="879"/>
        <end position="1070"/>
    </location>
</feature>
<dbReference type="InterPro" id="IPR029045">
    <property type="entry name" value="ClpP/crotonase-like_dom_sf"/>
</dbReference>
<evidence type="ECO:0000256" key="1">
    <source>
        <dbReference type="ARBA" id="ARBA00004496"/>
    </source>
</evidence>
<dbReference type="Pfam" id="PF14684">
    <property type="entry name" value="Tricorn_C1"/>
    <property type="match status" value="1"/>
</dbReference>
<dbReference type="SUPFAM" id="SSF82171">
    <property type="entry name" value="DPP6 N-terminal domain-like"/>
    <property type="match status" value="1"/>
</dbReference>
<dbReference type="PANTHER" id="PTHR43253">
    <property type="entry name" value="TRICORN PROTEASE HOMOLOG 2-RELATED"/>
    <property type="match status" value="1"/>
</dbReference>
<comment type="function">
    <text evidence="7">Degrades oligopeptides.</text>
</comment>
<evidence type="ECO:0000256" key="11">
    <source>
        <dbReference type="SAM" id="SignalP"/>
    </source>
</evidence>
<evidence type="ECO:0000313" key="14">
    <source>
        <dbReference type="Proteomes" id="UP000030111"/>
    </source>
</evidence>
<dbReference type="eggNOG" id="COG0793">
    <property type="taxonomic scope" value="Bacteria"/>
</dbReference>
<accession>A0A0A2MLT8</accession>
<dbReference type="Gene3D" id="2.30.42.10">
    <property type="match status" value="1"/>
</dbReference>
<dbReference type="SUPFAM" id="SSF50156">
    <property type="entry name" value="PDZ domain-like"/>
    <property type="match status" value="1"/>
</dbReference>
<dbReference type="Gene3D" id="2.120.10.60">
    <property type="entry name" value="Tricorn protease N-terminal domain"/>
    <property type="match status" value="2"/>
</dbReference>
<dbReference type="SUPFAM" id="SSF69304">
    <property type="entry name" value="Tricorn protease N-terminal domain"/>
    <property type="match status" value="1"/>
</dbReference>
<keyword evidence="5 7" id="KW-0378">Hydrolase</keyword>
<evidence type="ECO:0000313" key="13">
    <source>
        <dbReference type="EMBL" id="KGO92453.1"/>
    </source>
</evidence>
<evidence type="ECO:0000256" key="3">
    <source>
        <dbReference type="ARBA" id="ARBA00022490"/>
    </source>
</evidence>
<evidence type="ECO:0000256" key="6">
    <source>
        <dbReference type="ARBA" id="ARBA00022825"/>
    </source>
</evidence>
<feature type="active site" description="Charge relay system" evidence="8">
    <location>
        <position position="1059"/>
    </location>
</feature>
<dbReference type="Gene3D" id="2.120.10.30">
    <property type="entry name" value="TolB, C-terminal domain"/>
    <property type="match status" value="1"/>
</dbReference>
<protein>
    <recommendedName>
        <fullName evidence="7">Tricorn protease homolog</fullName>
        <ecNumber evidence="7">3.4.21.-</ecNumber>
    </recommendedName>
</protein>
<dbReference type="InterPro" id="IPR011659">
    <property type="entry name" value="WD40"/>
</dbReference>
<sequence>MKKITCLLLLLAGGGIYAQVAKAPDAAPKWLRSAAISPDGSLIAFSYQGDIFTIPATGGQAVRLTIHEAYDSDPVWSNDGKQIAFSSTRYGNKDVFVIPANGGVSKRLTYYSTDDVPTDFNPAGDKVIFTAARLDDAASSIYPTALLPELYEVSTAGGMEKRITAVPAEMATFSADGSRIFYHDRKGYEDPFRKHQTSSVTRDLWIYDIKTKTYSEVTETNTEERNPVFGNNNEYYFLSERNGTFNVWKASLINNKESNAQQVTNYTKNPVRFLSRANNGTLCYTWDGEIYTQTDGGQPKKVAISIQSDDRYNEKVVETLRADAEDFAISPNGKEEAFIAHGEVFVVSTEFGITKRITDTPEQERNIQFSPDGRSLLYSGERGGCWNIYETSLVNKDDKYFFDATQFKETAVVSSGKESFQAQYSPDGKEIAFLEERTTVRIKNIASGAVRTVLSGQKNYSYQDGDQYFTWSPDSKWLLVPYMAYERWNTDIGLINVNDGKPPINLSQSGYNNQMPKFGMEGEMVYWASDKDGYRSHGSWGSESDVYAVFLTENAQKKFELSKAEYALWKEQSDAKKGKDDDKDNKDKKDKKRKDKDKEDDKKEAVKPVKIDFEGLQDRKVKLTIHSSRLSDFVVDKDAENIYYLTRFEEGTNLWRTKFREKETKLFVNLNSEDSKIVLDTKEENIYLIDKGGRLVKIAVKDAKKEPVNFSAEMNLNETAERAYMFEHAWRQFKKKFYLEDLHGVDWDFYKNEYAKFLPYINNSVDFADLLSEMLGEVNASHTGGRYRPERKAGSDATASLGVYLDNKYTGNGVRIVEVLDRSPLFKAKQKIRDGFIIEAIDGTKITPDQNYYALLNRKADKKVLVSFFDDKTGKRWNEVVEPITIGKEGQLAYDRWVKNREKDVDRLSGGKLGYVHVQGMNSESFREVFEKALGKYNDADALIVDTRFNGGGWLHDDLATFLSGKTYMSFEPRGQKNLGTEPQFKWHKPSVVLISEGNYSDAHMFPYTYKALGIGKLIGMPVPGTGTAVWWEKMIDGKTIFGIPQIGMRTVNEGKLMENFQLEPDVKVKNEPTQLNAGEDQQLAKAVEELLKKK</sequence>
<dbReference type="Proteomes" id="UP000030111">
    <property type="component" value="Unassembled WGS sequence"/>
</dbReference>
<dbReference type="Gene3D" id="3.30.750.44">
    <property type="match status" value="1"/>
</dbReference>
<dbReference type="Gene3D" id="3.90.226.10">
    <property type="entry name" value="2-enoyl-CoA Hydratase, Chain A, domain 1"/>
    <property type="match status" value="1"/>
</dbReference>
<dbReference type="AlphaFoldDB" id="A0A0A2MLT8"/>
<keyword evidence="3 7" id="KW-0963">Cytoplasm</keyword>
<dbReference type="EMBL" id="JRLY01000010">
    <property type="protein sequence ID" value="KGO92453.1"/>
    <property type="molecule type" value="Genomic_DNA"/>
</dbReference>
<dbReference type="InterPro" id="IPR005151">
    <property type="entry name" value="Tail-specific_protease"/>
</dbReference>
<feature type="compositionally biased region" description="Basic and acidic residues" evidence="10">
    <location>
        <begin position="574"/>
        <end position="588"/>
    </location>
</feature>
<dbReference type="GO" id="GO:0005737">
    <property type="term" value="C:cytoplasm"/>
    <property type="evidence" value="ECO:0007669"/>
    <property type="project" value="UniProtKB-SubCell"/>
</dbReference>
<dbReference type="Pfam" id="PF26549">
    <property type="entry name" value="Tricorn_N"/>
    <property type="match status" value="1"/>
</dbReference>
<feature type="site" description="Transition state stabilizer; via amide nitrogen" evidence="9">
    <location>
        <position position="1002"/>
    </location>
</feature>
<organism evidence="13 14">
    <name type="scientific">Flavobacterium subsaxonicum WB 4.1-42 = DSM 21790</name>
    <dbReference type="NCBI Taxonomy" id="1121898"/>
    <lineage>
        <taxon>Bacteria</taxon>
        <taxon>Pseudomonadati</taxon>
        <taxon>Bacteroidota</taxon>
        <taxon>Flavobacteriia</taxon>
        <taxon>Flavobacteriales</taxon>
        <taxon>Flavobacteriaceae</taxon>
        <taxon>Flavobacterium</taxon>
    </lineage>
</organism>
<dbReference type="InterPro" id="IPR036034">
    <property type="entry name" value="PDZ_sf"/>
</dbReference>
<name>A0A0A2MLT8_9FLAO</name>
<keyword evidence="6 7" id="KW-0720">Serine protease</keyword>
<evidence type="ECO:0000256" key="5">
    <source>
        <dbReference type="ARBA" id="ARBA00022801"/>
    </source>
</evidence>
<evidence type="ECO:0000256" key="7">
    <source>
        <dbReference type="PIRNR" id="PIRNR036421"/>
    </source>
</evidence>
<feature type="signal peptide" evidence="11">
    <location>
        <begin position="1"/>
        <end position="18"/>
    </location>
</feature>
<dbReference type="PIRSF" id="PIRSF036421">
    <property type="entry name" value="Tricorn_protease"/>
    <property type="match status" value="1"/>
</dbReference>
<evidence type="ECO:0000256" key="4">
    <source>
        <dbReference type="ARBA" id="ARBA00022670"/>
    </source>
</evidence>